<dbReference type="GO" id="GO:0005524">
    <property type="term" value="F:ATP binding"/>
    <property type="evidence" value="ECO:0007669"/>
    <property type="project" value="UniProtKB-KW"/>
</dbReference>
<name>A0A7W5Z7E9_9HYPH</name>
<dbReference type="SUPFAM" id="SSF52540">
    <property type="entry name" value="P-loop containing nucleoside triphosphate hydrolases"/>
    <property type="match status" value="2"/>
</dbReference>
<dbReference type="InterPro" id="IPR017871">
    <property type="entry name" value="ABC_transporter-like_CS"/>
</dbReference>
<dbReference type="InterPro" id="IPR027417">
    <property type="entry name" value="P-loop_NTPase"/>
</dbReference>
<evidence type="ECO:0000256" key="2">
    <source>
        <dbReference type="ARBA" id="ARBA00022448"/>
    </source>
</evidence>
<dbReference type="InterPro" id="IPR003439">
    <property type="entry name" value="ABC_transporter-like_ATP-bd"/>
</dbReference>
<dbReference type="CDD" id="cd03256">
    <property type="entry name" value="ABC_PhnC_transporter"/>
    <property type="match status" value="1"/>
</dbReference>
<dbReference type="Proteomes" id="UP000537592">
    <property type="component" value="Unassembled WGS sequence"/>
</dbReference>
<keyword evidence="6" id="KW-1278">Translocase</keyword>
<dbReference type="GO" id="GO:0016887">
    <property type="term" value="F:ATP hydrolysis activity"/>
    <property type="evidence" value="ECO:0007669"/>
    <property type="project" value="InterPro"/>
</dbReference>
<gene>
    <name evidence="9" type="ORF">FHS81_003359</name>
</gene>
<evidence type="ECO:0000256" key="3">
    <source>
        <dbReference type="ARBA" id="ARBA00022475"/>
    </source>
</evidence>
<keyword evidence="2" id="KW-0813">Transport</keyword>
<evidence type="ECO:0000256" key="4">
    <source>
        <dbReference type="ARBA" id="ARBA00022741"/>
    </source>
</evidence>
<keyword evidence="4" id="KW-0547">Nucleotide-binding</keyword>
<evidence type="ECO:0000256" key="7">
    <source>
        <dbReference type="ARBA" id="ARBA00023136"/>
    </source>
</evidence>
<proteinExistence type="inferred from homology"/>
<evidence type="ECO:0000313" key="10">
    <source>
        <dbReference type="Proteomes" id="UP000537592"/>
    </source>
</evidence>
<evidence type="ECO:0000259" key="8">
    <source>
        <dbReference type="PROSITE" id="PS50893"/>
    </source>
</evidence>
<dbReference type="PANTHER" id="PTHR43166">
    <property type="entry name" value="AMINO ACID IMPORT ATP-BINDING PROTEIN"/>
    <property type="match status" value="1"/>
</dbReference>
<dbReference type="PROSITE" id="PS00211">
    <property type="entry name" value="ABC_TRANSPORTER_1"/>
    <property type="match status" value="1"/>
</dbReference>
<protein>
    <submittedName>
        <fullName evidence="9">Phosphonate transport system ATP-binding protein</fullName>
    </submittedName>
</protein>
<dbReference type="PANTHER" id="PTHR43166:SF6">
    <property type="entry name" value="PHOSPHONATES IMPORT ATP-BINDING PROTEIN PHNC"/>
    <property type="match status" value="1"/>
</dbReference>
<feature type="domain" description="ABC transporter" evidence="8">
    <location>
        <begin position="90"/>
        <end position="333"/>
    </location>
</feature>
<accession>A0A7W5Z7E9</accession>
<comment type="similarity">
    <text evidence="1">Belongs to the ABC transporter superfamily.</text>
</comment>
<dbReference type="RefSeq" id="WP_183754660.1">
    <property type="nucleotide sequence ID" value="NZ_JACICC010000014.1"/>
</dbReference>
<comment type="caution">
    <text evidence="9">The sequence shown here is derived from an EMBL/GenBank/DDBJ whole genome shotgun (WGS) entry which is preliminary data.</text>
</comment>
<dbReference type="NCBIfam" id="TIGR02315">
    <property type="entry name" value="ABC_phnC"/>
    <property type="match status" value="1"/>
</dbReference>
<keyword evidence="3" id="KW-1003">Cell membrane</keyword>
<sequence>MLQLNNITRRYNDKVAVSGVDLEIEPGTFVGIIGRSGAGKSTLLRMINRLVEPSEGTIHWDGRDVTGLKGSGLRDWRAQCASMNGDEFMLQLNNITRRYNDKVAVSGVDLEIEPGTFVGIIGRSGAGKSTLLRMINRLVEPSEGTIHWDGRDVTGLKGSGLRDWRAQCAMIFQHFNLVDRLDVLTNVLMGRLNYVSTPKSLLRIWSDEERLIALSALQQFDIAHLAAHRADELSGGQQQRVAIARALVQQPRIILADEPIASLDPRNTRSVMDALRRINREYGITVLCNLHSLDIARSYCDRLVGMSAGKIVFRGTPSMLTDMASRDLYGMEAADVIDADEQAETMPMPAPQSAEAVLRQLSA</sequence>
<dbReference type="AlphaFoldDB" id="A0A7W5Z7E9"/>
<dbReference type="Gene3D" id="3.40.50.300">
    <property type="entry name" value="P-loop containing nucleotide triphosphate hydrolases"/>
    <property type="match status" value="2"/>
</dbReference>
<dbReference type="PROSITE" id="PS50893">
    <property type="entry name" value="ABC_TRANSPORTER_2"/>
    <property type="match status" value="1"/>
</dbReference>
<keyword evidence="5 9" id="KW-0067">ATP-binding</keyword>
<evidence type="ECO:0000256" key="5">
    <source>
        <dbReference type="ARBA" id="ARBA00022840"/>
    </source>
</evidence>
<evidence type="ECO:0000256" key="1">
    <source>
        <dbReference type="ARBA" id="ARBA00005417"/>
    </source>
</evidence>
<evidence type="ECO:0000256" key="6">
    <source>
        <dbReference type="ARBA" id="ARBA00022967"/>
    </source>
</evidence>
<dbReference type="InterPro" id="IPR050086">
    <property type="entry name" value="MetN_ABC_transporter-like"/>
</dbReference>
<evidence type="ECO:0000313" key="9">
    <source>
        <dbReference type="EMBL" id="MBB3811245.1"/>
    </source>
</evidence>
<dbReference type="GO" id="GO:0016020">
    <property type="term" value="C:membrane"/>
    <property type="evidence" value="ECO:0007669"/>
    <property type="project" value="InterPro"/>
</dbReference>
<keyword evidence="10" id="KW-1185">Reference proteome</keyword>
<dbReference type="SMART" id="SM00382">
    <property type="entry name" value="AAA"/>
    <property type="match status" value="2"/>
</dbReference>
<organism evidence="9 10">
    <name type="scientific">Pseudochelatococcus contaminans</name>
    <dbReference type="NCBI Taxonomy" id="1538103"/>
    <lineage>
        <taxon>Bacteria</taxon>
        <taxon>Pseudomonadati</taxon>
        <taxon>Pseudomonadota</taxon>
        <taxon>Alphaproteobacteria</taxon>
        <taxon>Hyphomicrobiales</taxon>
        <taxon>Chelatococcaceae</taxon>
        <taxon>Pseudochelatococcus</taxon>
    </lineage>
</organism>
<dbReference type="InterPro" id="IPR003593">
    <property type="entry name" value="AAA+_ATPase"/>
</dbReference>
<dbReference type="GO" id="GO:0015416">
    <property type="term" value="F:ABC-type phosphonate transporter activity"/>
    <property type="evidence" value="ECO:0007669"/>
    <property type="project" value="InterPro"/>
</dbReference>
<dbReference type="EMBL" id="JACICC010000014">
    <property type="protein sequence ID" value="MBB3811245.1"/>
    <property type="molecule type" value="Genomic_DNA"/>
</dbReference>
<reference evidence="9 10" key="1">
    <citation type="submission" date="2020-08" db="EMBL/GenBank/DDBJ databases">
        <title>Genomic Encyclopedia of Type Strains, Phase IV (KMG-IV): sequencing the most valuable type-strain genomes for metagenomic binning, comparative biology and taxonomic classification.</title>
        <authorList>
            <person name="Goeker M."/>
        </authorList>
    </citation>
    <scope>NUCLEOTIDE SEQUENCE [LARGE SCALE GENOMIC DNA]</scope>
    <source>
        <strain evidence="9 10">DSM 28760</strain>
    </source>
</reference>
<dbReference type="InterPro" id="IPR012693">
    <property type="entry name" value="ABC_transpr_PhnC"/>
</dbReference>
<keyword evidence="7" id="KW-0472">Membrane</keyword>
<dbReference type="Pfam" id="PF00005">
    <property type="entry name" value="ABC_tran"/>
    <property type="match status" value="2"/>
</dbReference>